<feature type="region of interest" description="Disordered" evidence="1">
    <location>
        <begin position="57"/>
        <end position="83"/>
    </location>
</feature>
<dbReference type="Proteomes" id="UP001174136">
    <property type="component" value="Unassembled WGS sequence"/>
</dbReference>
<dbReference type="AlphaFoldDB" id="A0AA47NY49"/>
<comment type="caution">
    <text evidence="3">The sequence shown here is derived from an EMBL/GenBank/DDBJ whole genome shotgun (WGS) entry which is preliminary data.</text>
</comment>
<evidence type="ECO:0000313" key="3">
    <source>
        <dbReference type="EMBL" id="KAK0143181.1"/>
    </source>
</evidence>
<dbReference type="PANTHER" id="PTHR47510">
    <property type="entry name" value="REVERSE TRANSCRIPTASE DOMAIN-CONTAINING PROTEIN"/>
    <property type="match status" value="1"/>
</dbReference>
<evidence type="ECO:0000256" key="2">
    <source>
        <dbReference type="SAM" id="SignalP"/>
    </source>
</evidence>
<name>A0AA47NY49_MERPO</name>
<keyword evidence="2" id="KW-0732">Signal</keyword>
<evidence type="ECO:0000313" key="4">
    <source>
        <dbReference type="Proteomes" id="UP001174136"/>
    </source>
</evidence>
<feature type="signal peptide" evidence="2">
    <location>
        <begin position="1"/>
        <end position="25"/>
    </location>
</feature>
<organism evidence="3 4">
    <name type="scientific">Merluccius polli</name>
    <name type="common">Benguela hake</name>
    <name type="synonym">Merluccius cadenati</name>
    <dbReference type="NCBI Taxonomy" id="89951"/>
    <lineage>
        <taxon>Eukaryota</taxon>
        <taxon>Metazoa</taxon>
        <taxon>Chordata</taxon>
        <taxon>Craniata</taxon>
        <taxon>Vertebrata</taxon>
        <taxon>Euteleostomi</taxon>
        <taxon>Actinopterygii</taxon>
        <taxon>Neopterygii</taxon>
        <taxon>Teleostei</taxon>
        <taxon>Neoteleostei</taxon>
        <taxon>Acanthomorphata</taxon>
        <taxon>Zeiogadaria</taxon>
        <taxon>Gadariae</taxon>
        <taxon>Gadiformes</taxon>
        <taxon>Gadoidei</taxon>
        <taxon>Merlucciidae</taxon>
        <taxon>Merluccius</taxon>
    </lineage>
</organism>
<dbReference type="PANTHER" id="PTHR47510:SF3">
    <property type="entry name" value="ENDO_EXONUCLEASE_PHOSPHATASE DOMAIN-CONTAINING PROTEIN"/>
    <property type="match status" value="1"/>
</dbReference>
<sequence>MKSKSVVLLLILITFLLDLVRYAVGHNLNIHEGRATRITYTRDFLLNLRSSPTRPHVNDTSLLPPDCVKSENSKARKRGRKGGIRERIKRQPYRQPLPSVMLGNVQSLRNKVDELRACSQYLSDYRQSCLICLTESWLTEADPDSSIDLEGFTLVRMDRNQNSGKKRGGADTQAAATLLHELVSQAETEAPDAANFIMGDFNLCSLKEHLPTYQQYVTCSTRDNACLDLCYGNIQDAFYSKALPGLGNSDHNMIKLTPAYVPRLRREKVKKLEVKCWTATATDALQDCFASMDWDVVTNGTDNVNDAAFAIAGYIQFCEDLTIPKKTIKMFPNNKPWVTPELKHLLNQKKCLFKSGVAKQRGHSVFIASTSFLGVLFNLHPPANQNRVFTQTTV</sequence>
<dbReference type="EMBL" id="JAOPHQ010003430">
    <property type="protein sequence ID" value="KAK0143181.1"/>
    <property type="molecule type" value="Genomic_DNA"/>
</dbReference>
<reference evidence="3" key="1">
    <citation type="journal article" date="2023" name="Front. Mar. Sci.">
        <title>A new Merluccius polli reference genome to investigate the effects of global change in West African waters.</title>
        <authorList>
            <person name="Mateo J.L."/>
            <person name="Blanco-Fernandez C."/>
            <person name="Garcia-Vazquez E."/>
            <person name="Machado-Schiaffino G."/>
        </authorList>
    </citation>
    <scope>NUCLEOTIDE SEQUENCE</scope>
    <source>
        <strain evidence="3">C29</strain>
        <tissue evidence="3">Fin</tissue>
    </source>
</reference>
<evidence type="ECO:0000256" key="1">
    <source>
        <dbReference type="SAM" id="MobiDB-lite"/>
    </source>
</evidence>
<feature type="chain" id="PRO_5041263917" evidence="2">
    <location>
        <begin position="26"/>
        <end position="394"/>
    </location>
</feature>
<accession>A0AA47NY49</accession>
<gene>
    <name evidence="3" type="ORF">N1851_018704</name>
</gene>
<protein>
    <submittedName>
        <fullName evidence="3">Uncharacterized protein</fullName>
    </submittedName>
</protein>
<keyword evidence="4" id="KW-1185">Reference proteome</keyword>
<proteinExistence type="predicted"/>